<evidence type="ECO:0000256" key="1">
    <source>
        <dbReference type="SAM" id="Phobius"/>
    </source>
</evidence>
<feature type="transmembrane region" description="Helical" evidence="1">
    <location>
        <begin position="33"/>
        <end position="55"/>
    </location>
</feature>
<organism evidence="3 4">
    <name type="scientific">Novosphingobium pokkalii</name>
    <dbReference type="NCBI Taxonomy" id="1770194"/>
    <lineage>
        <taxon>Bacteria</taxon>
        <taxon>Pseudomonadati</taxon>
        <taxon>Pseudomonadota</taxon>
        <taxon>Alphaproteobacteria</taxon>
        <taxon>Sphingomonadales</taxon>
        <taxon>Sphingomonadaceae</taxon>
        <taxon>Novosphingobium</taxon>
    </lineage>
</organism>
<dbReference type="PANTHER" id="PTHR46663:SF4">
    <property type="entry name" value="DIGUANYLATE CYCLASE DGCT-RELATED"/>
    <property type="match status" value="1"/>
</dbReference>
<dbReference type="EC" id="2.7.7.65" evidence="3"/>
<dbReference type="InterPro" id="IPR029787">
    <property type="entry name" value="Nucleotide_cyclase"/>
</dbReference>
<dbReference type="NCBIfam" id="TIGR00254">
    <property type="entry name" value="GGDEF"/>
    <property type="match status" value="1"/>
</dbReference>
<name>A0ABV7V1B7_9SPHN</name>
<dbReference type="GO" id="GO:0052621">
    <property type="term" value="F:diguanylate cyclase activity"/>
    <property type="evidence" value="ECO:0007669"/>
    <property type="project" value="UniProtKB-EC"/>
</dbReference>
<evidence type="ECO:0000259" key="2">
    <source>
        <dbReference type="PROSITE" id="PS50887"/>
    </source>
</evidence>
<protein>
    <submittedName>
        <fullName evidence="3">Diguanylate cyclase domain-containing protein</fullName>
        <ecNumber evidence="3">2.7.7.65</ecNumber>
    </submittedName>
</protein>
<sequence length="380" mass="40874">MARTISASPTDADAAAGTIALADRVYAELVRGLYASPLQAVYMAFIFTGYLALVLHAAPDAAILILGLLALAAWATRILTTVRLQRKALTAQLDRQAAKRLEMLFAVPYGSFAALLGMIGARVFHLDNGDARVLTICVLVGFCAGIATGVGSRPRLATLFMALTMAPTLVFALAEARPLTIGLAFIAMAYVVGGRQSLRMRHDMVKAEIGHRLVSLSLARRDNLTALPNRLALREHFEANAEVISAHGLVAVHYLDLDGFKPVNDAYGHGTGDRLLEQVANRLRGAIRNGDIVARLGGDEFAVVQFGLSRAEEAVLLAERLRTTIAQPFEVDGHFIRISTCVGTVVSDNRADPLDSLLHAADARLYQAKRTRNAGTRRVA</sequence>
<feature type="transmembrane region" description="Helical" evidence="1">
    <location>
        <begin position="103"/>
        <end position="125"/>
    </location>
</feature>
<dbReference type="CDD" id="cd01949">
    <property type="entry name" value="GGDEF"/>
    <property type="match status" value="1"/>
</dbReference>
<dbReference type="InterPro" id="IPR043128">
    <property type="entry name" value="Rev_trsase/Diguanyl_cyclase"/>
</dbReference>
<accession>A0ABV7V1B7</accession>
<keyword evidence="3" id="KW-0808">Transferase</keyword>
<dbReference type="Gene3D" id="3.30.70.270">
    <property type="match status" value="1"/>
</dbReference>
<dbReference type="EMBL" id="JBHRYE010000011">
    <property type="protein sequence ID" value="MFC3671219.1"/>
    <property type="molecule type" value="Genomic_DNA"/>
</dbReference>
<keyword evidence="4" id="KW-1185">Reference proteome</keyword>
<dbReference type="PROSITE" id="PS50887">
    <property type="entry name" value="GGDEF"/>
    <property type="match status" value="1"/>
</dbReference>
<feature type="transmembrane region" description="Helical" evidence="1">
    <location>
        <begin position="61"/>
        <end position="82"/>
    </location>
</feature>
<feature type="transmembrane region" description="Helical" evidence="1">
    <location>
        <begin position="180"/>
        <end position="198"/>
    </location>
</feature>
<dbReference type="SUPFAM" id="SSF55073">
    <property type="entry name" value="Nucleotide cyclase"/>
    <property type="match status" value="1"/>
</dbReference>
<proteinExistence type="predicted"/>
<evidence type="ECO:0000313" key="4">
    <source>
        <dbReference type="Proteomes" id="UP001595683"/>
    </source>
</evidence>
<reference evidence="4" key="1">
    <citation type="journal article" date="2019" name="Int. J. Syst. Evol. Microbiol.">
        <title>The Global Catalogue of Microorganisms (GCM) 10K type strain sequencing project: providing services to taxonomists for standard genome sequencing and annotation.</title>
        <authorList>
            <consortium name="The Broad Institute Genomics Platform"/>
            <consortium name="The Broad Institute Genome Sequencing Center for Infectious Disease"/>
            <person name="Wu L."/>
            <person name="Ma J."/>
        </authorList>
    </citation>
    <scope>NUCLEOTIDE SEQUENCE [LARGE SCALE GENOMIC DNA]</scope>
    <source>
        <strain evidence="4">KCTC 42224</strain>
    </source>
</reference>
<keyword evidence="3" id="KW-0548">Nucleotidyltransferase</keyword>
<dbReference type="Proteomes" id="UP001595683">
    <property type="component" value="Unassembled WGS sequence"/>
</dbReference>
<dbReference type="RefSeq" id="WP_229815011.1">
    <property type="nucleotide sequence ID" value="NZ_BMZP01000001.1"/>
</dbReference>
<dbReference type="InterPro" id="IPR000160">
    <property type="entry name" value="GGDEF_dom"/>
</dbReference>
<keyword evidence="1" id="KW-0812">Transmembrane</keyword>
<feature type="transmembrane region" description="Helical" evidence="1">
    <location>
        <begin position="131"/>
        <end position="149"/>
    </location>
</feature>
<gene>
    <name evidence="3" type="ORF">ACFOOT_07275</name>
</gene>
<dbReference type="SMART" id="SM00267">
    <property type="entry name" value="GGDEF"/>
    <property type="match status" value="1"/>
</dbReference>
<evidence type="ECO:0000313" key="3">
    <source>
        <dbReference type="EMBL" id="MFC3671219.1"/>
    </source>
</evidence>
<comment type="caution">
    <text evidence="3">The sequence shown here is derived from an EMBL/GenBank/DDBJ whole genome shotgun (WGS) entry which is preliminary data.</text>
</comment>
<dbReference type="InterPro" id="IPR052163">
    <property type="entry name" value="DGC-Regulatory_Protein"/>
</dbReference>
<keyword evidence="1" id="KW-1133">Transmembrane helix</keyword>
<dbReference type="Pfam" id="PF00990">
    <property type="entry name" value="GGDEF"/>
    <property type="match status" value="1"/>
</dbReference>
<dbReference type="PANTHER" id="PTHR46663">
    <property type="entry name" value="DIGUANYLATE CYCLASE DGCT-RELATED"/>
    <property type="match status" value="1"/>
</dbReference>
<feature type="domain" description="GGDEF" evidence="2">
    <location>
        <begin position="248"/>
        <end position="380"/>
    </location>
</feature>
<keyword evidence="1" id="KW-0472">Membrane</keyword>